<accession>Q6YWM3</accession>
<reference evidence="3" key="4">
    <citation type="journal article" date="2008" name="Nucleic Acids Res.">
        <title>The rice annotation project database (RAP-DB): 2008 update.</title>
        <authorList>
            <consortium name="The rice annotation project (RAP)"/>
        </authorList>
    </citation>
    <scope>GENOME REANNOTATION</scope>
    <source>
        <strain evidence="3">cv. Nipponbare</strain>
    </source>
</reference>
<evidence type="ECO:0000313" key="2">
    <source>
        <dbReference type="EMBL" id="BAD20168.1"/>
    </source>
</evidence>
<reference evidence="3" key="3">
    <citation type="journal article" date="2005" name="Nature">
        <title>The map-based sequence of the rice genome.</title>
        <authorList>
            <consortium name="International rice genome sequencing project (IRGSP)"/>
            <person name="Matsumoto T."/>
            <person name="Wu J."/>
            <person name="Kanamori H."/>
            <person name="Katayose Y."/>
            <person name="Fujisawa M."/>
            <person name="Namiki N."/>
            <person name="Mizuno H."/>
            <person name="Yamamoto K."/>
            <person name="Antonio B.A."/>
            <person name="Baba T."/>
            <person name="Sakata K."/>
            <person name="Nagamura Y."/>
            <person name="Aoki H."/>
            <person name="Arikawa K."/>
            <person name="Arita K."/>
            <person name="Bito T."/>
            <person name="Chiden Y."/>
            <person name="Fujitsuka N."/>
            <person name="Fukunaka R."/>
            <person name="Hamada M."/>
            <person name="Harada C."/>
            <person name="Hayashi A."/>
            <person name="Hijishita S."/>
            <person name="Honda M."/>
            <person name="Hosokawa S."/>
            <person name="Ichikawa Y."/>
            <person name="Idonuma A."/>
            <person name="Iijima M."/>
            <person name="Ikeda M."/>
            <person name="Ikeno M."/>
            <person name="Ito K."/>
            <person name="Ito S."/>
            <person name="Ito T."/>
            <person name="Ito Y."/>
            <person name="Ito Y."/>
            <person name="Iwabuchi A."/>
            <person name="Kamiya K."/>
            <person name="Karasawa W."/>
            <person name="Kurita K."/>
            <person name="Katagiri S."/>
            <person name="Kikuta A."/>
            <person name="Kobayashi H."/>
            <person name="Kobayashi N."/>
            <person name="Machita K."/>
            <person name="Maehara T."/>
            <person name="Masukawa M."/>
            <person name="Mizubayashi T."/>
            <person name="Mukai Y."/>
            <person name="Nagasaki H."/>
            <person name="Nagata Y."/>
            <person name="Naito S."/>
            <person name="Nakashima M."/>
            <person name="Nakama Y."/>
            <person name="Nakamichi Y."/>
            <person name="Nakamura M."/>
            <person name="Meguro A."/>
            <person name="Negishi M."/>
            <person name="Ohta I."/>
            <person name="Ohta T."/>
            <person name="Okamoto M."/>
            <person name="Ono N."/>
            <person name="Saji S."/>
            <person name="Sakaguchi M."/>
            <person name="Sakai K."/>
            <person name="Shibata M."/>
            <person name="Shimokawa T."/>
            <person name="Song J."/>
            <person name="Takazaki Y."/>
            <person name="Terasawa K."/>
            <person name="Tsugane M."/>
            <person name="Tsuji K."/>
            <person name="Ueda S."/>
            <person name="Waki K."/>
            <person name="Yamagata H."/>
            <person name="Yamamoto M."/>
            <person name="Yamamoto S."/>
            <person name="Yamane H."/>
            <person name="Yoshiki S."/>
            <person name="Yoshihara R."/>
            <person name="Yukawa K."/>
            <person name="Zhong H."/>
            <person name="Yano M."/>
            <person name="Yuan Q."/>
            <person name="Ouyang S."/>
            <person name="Liu J."/>
            <person name="Jones K.M."/>
            <person name="Gansberger K."/>
            <person name="Moffat K."/>
            <person name="Hill J."/>
            <person name="Bera J."/>
            <person name="Fadrosh D."/>
            <person name="Jin S."/>
            <person name="Johri S."/>
            <person name="Kim M."/>
            <person name="Overton L."/>
            <person name="Reardon M."/>
            <person name="Tsitrin T."/>
            <person name="Vuong H."/>
            <person name="Weaver B."/>
            <person name="Ciecko A."/>
            <person name="Tallon L."/>
            <person name="Jackson J."/>
            <person name="Pai G."/>
            <person name="Aken S.V."/>
            <person name="Utterback T."/>
            <person name="Reidmuller S."/>
            <person name="Feldblyum T."/>
            <person name="Hsiao J."/>
            <person name="Zismann V."/>
            <person name="Iobst S."/>
            <person name="de Vazeille A.R."/>
            <person name="Buell C.R."/>
            <person name="Ying K."/>
            <person name="Li Y."/>
            <person name="Lu T."/>
            <person name="Huang Y."/>
            <person name="Zhao Q."/>
            <person name="Feng Q."/>
            <person name="Zhang L."/>
            <person name="Zhu J."/>
            <person name="Weng Q."/>
            <person name="Mu J."/>
            <person name="Lu Y."/>
            <person name="Fan D."/>
            <person name="Liu Y."/>
            <person name="Guan J."/>
            <person name="Zhang Y."/>
            <person name="Yu S."/>
            <person name="Liu X."/>
            <person name="Zhang Y."/>
            <person name="Hong G."/>
            <person name="Han B."/>
            <person name="Choisne N."/>
            <person name="Demange N."/>
            <person name="Orjeda G."/>
            <person name="Samain S."/>
            <person name="Cattolico L."/>
            <person name="Pelletier E."/>
            <person name="Couloux A."/>
            <person name="Segurens B."/>
            <person name="Wincker P."/>
            <person name="D'Hont A."/>
            <person name="Scarpelli C."/>
            <person name="Weissenbach J."/>
            <person name="Salanoubat M."/>
            <person name="Quetier F."/>
            <person name="Yu Y."/>
            <person name="Kim H.R."/>
            <person name="Rambo T."/>
            <person name="Currie J."/>
            <person name="Collura K."/>
            <person name="Luo M."/>
            <person name="Yang T."/>
            <person name="Ammiraju J.S.S."/>
            <person name="Engler F."/>
            <person name="Soderlund C."/>
            <person name="Wing R.A."/>
            <person name="Palmer L.E."/>
            <person name="de la Bastide M."/>
            <person name="Spiegel L."/>
            <person name="Nascimento L."/>
            <person name="Zutavern T."/>
            <person name="O'Shaughnessy A."/>
            <person name="Dike S."/>
            <person name="Dedhia N."/>
            <person name="Preston R."/>
            <person name="Balija V."/>
            <person name="McCombie W.R."/>
            <person name="Chow T."/>
            <person name="Chen H."/>
            <person name="Chung M."/>
            <person name="Chen C."/>
            <person name="Shaw J."/>
            <person name="Wu H."/>
            <person name="Hsiao K."/>
            <person name="Chao Y."/>
            <person name="Chu M."/>
            <person name="Cheng C."/>
            <person name="Hour A."/>
            <person name="Lee P."/>
            <person name="Lin S."/>
            <person name="Lin Y."/>
            <person name="Liou J."/>
            <person name="Liu S."/>
            <person name="Hsing Y."/>
            <person name="Raghuvanshi S."/>
            <person name="Mohanty A."/>
            <person name="Bharti A.K."/>
            <person name="Gaur A."/>
            <person name="Gupta V."/>
            <person name="Kumar D."/>
            <person name="Ravi V."/>
            <person name="Vij S."/>
            <person name="Kapur A."/>
            <person name="Khurana P."/>
            <person name="Khurana P."/>
            <person name="Khurana J.P."/>
            <person name="Tyagi A.K."/>
            <person name="Gaikwad K."/>
            <person name="Singh A."/>
            <person name="Dalal V."/>
            <person name="Srivastava S."/>
            <person name="Dixit A."/>
            <person name="Pal A.K."/>
            <person name="Ghazi I.A."/>
            <person name="Yadav M."/>
            <person name="Pandit A."/>
            <person name="Bhargava A."/>
            <person name="Sureshbabu K."/>
            <person name="Batra K."/>
            <person name="Sharma T.R."/>
            <person name="Mohapatra T."/>
            <person name="Singh N.K."/>
            <person name="Messing J."/>
            <person name="Nelson A.B."/>
            <person name="Fuks G."/>
            <person name="Kavchok S."/>
            <person name="Keizer G."/>
            <person name="Linton E."/>
            <person name="Llaca V."/>
            <person name="Song R."/>
            <person name="Tanyolac B."/>
            <person name="Young S."/>
            <person name="Ho-Il K."/>
            <person name="Hahn J.H."/>
            <person name="Sangsakoo G."/>
            <person name="Vanavichit A."/>
            <person name="de Mattos Luiz.A.T."/>
            <person name="Zimmer P.D."/>
            <person name="Malone G."/>
            <person name="Dellagostin O."/>
            <person name="de Oliveira A.C."/>
            <person name="Bevan M."/>
            <person name="Bancroft I."/>
            <person name="Minx P."/>
            <person name="Cordum H."/>
            <person name="Wilson R."/>
            <person name="Cheng Z."/>
            <person name="Jin W."/>
            <person name="Jiang J."/>
            <person name="Leong S.A."/>
            <person name="Iwama H."/>
            <person name="Gojobori T."/>
            <person name="Itoh T."/>
            <person name="Niimura Y."/>
            <person name="Fujii Y."/>
            <person name="Habara T."/>
            <person name="Sakai H."/>
            <person name="Sato Y."/>
            <person name="Wilson G."/>
            <person name="Kumar K."/>
            <person name="McCouch S."/>
            <person name="Juretic N."/>
            <person name="Hoen D."/>
            <person name="Wright S."/>
            <person name="Bruskiewich R."/>
            <person name="Bureau T."/>
            <person name="Miyao A."/>
            <person name="Hirochika H."/>
            <person name="Nishikawa T."/>
            <person name="Kadowaki K."/>
            <person name="Sugiura M."/>
            <person name="Burr B."/>
            <person name="Sasaki T."/>
        </authorList>
    </citation>
    <scope>NUCLEOTIDE SEQUENCE [LARGE SCALE GENOMIC DNA]</scope>
    <source>
        <strain evidence="3">cv. Nipponbare</strain>
    </source>
</reference>
<name>Q6YWM3_ORYSJ</name>
<proteinExistence type="predicted"/>
<reference evidence="1" key="1">
    <citation type="submission" date="2002-09" db="EMBL/GenBank/DDBJ databases">
        <title>Oryza sativa nipponbare(GA3) genomic DNA, chromosome 8, BAC clone:OSJNBa0089L03.</title>
        <authorList>
            <person name="Sasaki T."/>
            <person name="Matsumoto T."/>
            <person name="Katayose Y."/>
        </authorList>
    </citation>
    <scope>NUCLEOTIDE SEQUENCE</scope>
</reference>
<dbReference type="AlphaFoldDB" id="Q6YWM3"/>
<dbReference type="EMBL" id="AP006857">
    <property type="protein sequence ID" value="BAD20168.1"/>
    <property type="molecule type" value="Genomic_DNA"/>
</dbReference>
<protein>
    <submittedName>
        <fullName evidence="1">Uncharacterized protein</fullName>
    </submittedName>
</protein>
<evidence type="ECO:0000313" key="3">
    <source>
        <dbReference type="Proteomes" id="UP000000763"/>
    </source>
</evidence>
<reference evidence="2" key="2">
    <citation type="submission" date="2004-05" db="EMBL/GenBank/DDBJ databases">
        <title>Oryza sativa nipponbare(GA3) genomic DNA, chromosome 8, BAC clone:OSJNBa0002E10.</title>
        <authorList>
            <person name="Sasaki T."/>
            <person name="Matsumoto T."/>
            <person name="Fujisawa M."/>
        </authorList>
    </citation>
    <scope>NUCLEOTIDE SEQUENCE</scope>
</reference>
<gene>
    <name evidence="2" type="ORF">OSJNBa0002E10.19</name>
    <name evidence="1" type="ORF">OSJNBa0089L03.53</name>
</gene>
<dbReference type="EMBL" id="AP005754">
    <property type="protein sequence ID" value="BAD13276.1"/>
    <property type="molecule type" value="Genomic_DNA"/>
</dbReference>
<evidence type="ECO:0000313" key="1">
    <source>
        <dbReference type="EMBL" id="BAD13276.1"/>
    </source>
</evidence>
<sequence>MMSNDGGSERRRLDRRADGFRARTTGVPFPSPLAHAAILLGDDDVFLSPLLATATYESSA</sequence>
<dbReference type="Proteomes" id="UP000000763">
    <property type="component" value="Chromosome 8"/>
</dbReference>
<organism evidence="1 3">
    <name type="scientific">Oryza sativa subsp. japonica</name>
    <name type="common">Rice</name>
    <dbReference type="NCBI Taxonomy" id="39947"/>
    <lineage>
        <taxon>Eukaryota</taxon>
        <taxon>Viridiplantae</taxon>
        <taxon>Streptophyta</taxon>
        <taxon>Embryophyta</taxon>
        <taxon>Tracheophyta</taxon>
        <taxon>Spermatophyta</taxon>
        <taxon>Magnoliopsida</taxon>
        <taxon>Liliopsida</taxon>
        <taxon>Poales</taxon>
        <taxon>Poaceae</taxon>
        <taxon>BOP clade</taxon>
        <taxon>Oryzoideae</taxon>
        <taxon>Oryzeae</taxon>
        <taxon>Oryzinae</taxon>
        <taxon>Oryza</taxon>
        <taxon>Oryza sativa</taxon>
    </lineage>
</organism>